<feature type="region of interest" description="Disordered" evidence="5">
    <location>
        <begin position="1"/>
        <end position="39"/>
    </location>
</feature>
<dbReference type="PROSITE" id="PS50114">
    <property type="entry name" value="GATA_ZN_FINGER_2"/>
    <property type="match status" value="1"/>
</dbReference>
<dbReference type="OrthoDB" id="2162994at2759"/>
<organism evidence="7 8">
    <name type="scientific">Zancudomyces culisetae</name>
    <name type="common">Gut fungus</name>
    <name type="synonym">Smittium culisetae</name>
    <dbReference type="NCBI Taxonomy" id="1213189"/>
    <lineage>
        <taxon>Eukaryota</taxon>
        <taxon>Fungi</taxon>
        <taxon>Fungi incertae sedis</taxon>
        <taxon>Zoopagomycota</taxon>
        <taxon>Kickxellomycotina</taxon>
        <taxon>Harpellomycetes</taxon>
        <taxon>Harpellales</taxon>
        <taxon>Legeriomycetaceae</taxon>
        <taxon>Zancudomyces</taxon>
    </lineage>
</organism>
<dbReference type="Proteomes" id="UP000188320">
    <property type="component" value="Unassembled WGS sequence"/>
</dbReference>
<keyword evidence="2 4" id="KW-0863">Zinc-finger</keyword>
<evidence type="ECO:0000256" key="2">
    <source>
        <dbReference type="ARBA" id="ARBA00022771"/>
    </source>
</evidence>
<protein>
    <submittedName>
        <fullName evidence="7">GATA zinc finger domain-containing protein 16</fullName>
    </submittedName>
</protein>
<evidence type="ECO:0000313" key="7">
    <source>
        <dbReference type="EMBL" id="OMH85083.1"/>
    </source>
</evidence>
<dbReference type="GO" id="GO:0008270">
    <property type="term" value="F:zinc ion binding"/>
    <property type="evidence" value="ECO:0007669"/>
    <property type="project" value="UniProtKB-KW"/>
</dbReference>
<keyword evidence="1" id="KW-0479">Metal-binding</keyword>
<dbReference type="SUPFAM" id="SSF57716">
    <property type="entry name" value="Glucocorticoid receptor-like (DNA-binding domain)"/>
    <property type="match status" value="1"/>
</dbReference>
<dbReference type="GO" id="GO:0043565">
    <property type="term" value="F:sequence-specific DNA binding"/>
    <property type="evidence" value="ECO:0007669"/>
    <property type="project" value="InterPro"/>
</dbReference>
<dbReference type="InterPro" id="IPR013088">
    <property type="entry name" value="Znf_NHR/GATA"/>
</dbReference>
<evidence type="ECO:0000256" key="5">
    <source>
        <dbReference type="SAM" id="MobiDB-lite"/>
    </source>
</evidence>
<reference evidence="8" key="1">
    <citation type="submission" date="2017-01" db="EMBL/GenBank/DDBJ databases">
        <authorList>
            <person name="Wang Y."/>
            <person name="White M."/>
            <person name="Kvist S."/>
            <person name="Moncalvo J.-M."/>
        </authorList>
    </citation>
    <scope>NUCLEOTIDE SEQUENCE [LARGE SCALE GENOMIC DNA]</scope>
    <source>
        <strain evidence="8">COL-18-3</strain>
    </source>
</reference>
<dbReference type="InterPro" id="IPR051140">
    <property type="entry name" value="GATA_TF"/>
</dbReference>
<dbReference type="EMBL" id="LSSK01000112">
    <property type="protein sequence ID" value="OMH85083.1"/>
    <property type="molecule type" value="Genomic_DNA"/>
</dbReference>
<evidence type="ECO:0000256" key="4">
    <source>
        <dbReference type="PROSITE-ProRule" id="PRU00094"/>
    </source>
</evidence>
<evidence type="ECO:0000313" key="8">
    <source>
        <dbReference type="Proteomes" id="UP000188320"/>
    </source>
</evidence>
<keyword evidence="3" id="KW-0862">Zinc</keyword>
<proteinExistence type="predicted"/>
<dbReference type="PANTHER" id="PTHR45658">
    <property type="entry name" value="GATA TRANSCRIPTION FACTOR"/>
    <property type="match status" value="1"/>
</dbReference>
<dbReference type="SMART" id="SM00401">
    <property type="entry name" value="ZnF_GATA"/>
    <property type="match status" value="1"/>
</dbReference>
<accession>A0A1R1PVZ9</accession>
<feature type="compositionally biased region" description="Polar residues" evidence="5">
    <location>
        <begin position="1"/>
        <end position="26"/>
    </location>
</feature>
<dbReference type="Gene3D" id="3.30.50.10">
    <property type="entry name" value="Erythroid Transcription Factor GATA-1, subunit A"/>
    <property type="match status" value="1"/>
</dbReference>
<sequence length="396" mass="45858">MTFKSTELDNSNGLQDDSGFRRTNSPVGRPNGQPDQKSIFLPQIRLTNSKGLYPNQKFRGFGERRNDILSSPKNRCRNRRYPYYRREASNQPLSTGNSNIGVAYSTSPSEGGVIPLSQEINNSQFRTRDISQMYRDEFRAYEYYYKDTHAVHRNLPSKNYTHHLQSQEQSQPQAQEQQEQHYTQQYHSKHSQSYQYNLHHQNHQHQKRHQDHQEQHQDQYTNQTYYYNHMHRAAILTSTEDTSSRNAHTISNRTNGVGFTSEVFLLLKDATEQIASGIKAYNLDDIQSIDQLIGAAVLLKNALEYGKKKNSSGCKLDLKTYVTRTCQACHTTSTPEWRKGPLGPRTLCNACGLIWSKFLKKQAQEERRNKRAYVEMNGPEDLGTHDSFIAKRRSIL</sequence>
<gene>
    <name evidence="7" type="ORF">AX774_g1378</name>
</gene>
<feature type="region of interest" description="Disordered" evidence="5">
    <location>
        <begin position="161"/>
        <end position="192"/>
    </location>
</feature>
<evidence type="ECO:0000256" key="3">
    <source>
        <dbReference type="ARBA" id="ARBA00022833"/>
    </source>
</evidence>
<evidence type="ECO:0000256" key="1">
    <source>
        <dbReference type="ARBA" id="ARBA00022723"/>
    </source>
</evidence>
<dbReference type="InterPro" id="IPR000679">
    <property type="entry name" value="Znf_GATA"/>
</dbReference>
<keyword evidence="8" id="KW-1185">Reference proteome</keyword>
<dbReference type="Pfam" id="PF00320">
    <property type="entry name" value="GATA"/>
    <property type="match status" value="1"/>
</dbReference>
<dbReference type="CDD" id="cd00202">
    <property type="entry name" value="ZnF_GATA"/>
    <property type="match status" value="1"/>
</dbReference>
<feature type="compositionally biased region" description="Low complexity" evidence="5">
    <location>
        <begin position="166"/>
        <end position="192"/>
    </location>
</feature>
<comment type="caution">
    <text evidence="7">The sequence shown here is derived from an EMBL/GenBank/DDBJ whole genome shotgun (WGS) entry which is preliminary data.</text>
</comment>
<dbReference type="GO" id="GO:0006355">
    <property type="term" value="P:regulation of DNA-templated transcription"/>
    <property type="evidence" value="ECO:0007669"/>
    <property type="project" value="InterPro"/>
</dbReference>
<dbReference type="AlphaFoldDB" id="A0A1R1PVZ9"/>
<feature type="domain" description="GATA-type" evidence="6">
    <location>
        <begin position="320"/>
        <end position="353"/>
    </location>
</feature>
<evidence type="ECO:0000259" key="6">
    <source>
        <dbReference type="PROSITE" id="PS50114"/>
    </source>
</evidence>
<name>A0A1R1PVZ9_ZANCU</name>